<dbReference type="RefSeq" id="WP_254180516.1">
    <property type="nucleotide sequence ID" value="NZ_JANARS010000002.1"/>
</dbReference>
<comment type="caution">
    <text evidence="4">The sequence shown here is derived from an EMBL/GenBank/DDBJ whole genome shotgun (WGS) entry which is preliminary data.</text>
</comment>
<dbReference type="InterPro" id="IPR016181">
    <property type="entry name" value="Acyl_CoA_acyltransferase"/>
</dbReference>
<evidence type="ECO:0000259" key="3">
    <source>
        <dbReference type="PROSITE" id="PS51186"/>
    </source>
</evidence>
<evidence type="ECO:0000313" key="5">
    <source>
        <dbReference type="Proteomes" id="UP001204524"/>
    </source>
</evidence>
<dbReference type="PROSITE" id="PS51186">
    <property type="entry name" value="GNAT"/>
    <property type="match status" value="1"/>
</dbReference>
<evidence type="ECO:0000313" key="4">
    <source>
        <dbReference type="EMBL" id="MCP3421295.1"/>
    </source>
</evidence>
<keyword evidence="1" id="KW-0808">Transferase</keyword>
<dbReference type="InterPro" id="IPR000182">
    <property type="entry name" value="GNAT_dom"/>
</dbReference>
<dbReference type="EMBL" id="JANARS010000002">
    <property type="protein sequence ID" value="MCP3421295.1"/>
    <property type="molecule type" value="Genomic_DNA"/>
</dbReference>
<reference evidence="4 5" key="1">
    <citation type="submission" date="2022-06" db="EMBL/GenBank/DDBJ databases">
        <authorList>
            <person name="So Y."/>
        </authorList>
    </citation>
    <scope>NUCLEOTIDE SEQUENCE [LARGE SCALE GENOMIC DNA]</scope>
    <source>
        <strain evidence="4 5">STR3</strain>
    </source>
</reference>
<dbReference type="InterPro" id="IPR050832">
    <property type="entry name" value="Bact_Acetyltransf"/>
</dbReference>
<gene>
    <name evidence="4" type="ORF">NCI01_05770</name>
</gene>
<dbReference type="SUPFAM" id="SSF55729">
    <property type="entry name" value="Acyl-CoA N-acyltransferases (Nat)"/>
    <property type="match status" value="1"/>
</dbReference>
<evidence type="ECO:0000256" key="2">
    <source>
        <dbReference type="ARBA" id="ARBA00023315"/>
    </source>
</evidence>
<keyword evidence="5" id="KW-1185">Reference proteome</keyword>
<sequence length="181" mass="19514">MTRRGAPAFDVRAAQPGEEDAIARVCRAGFAESSAGLLPPDVIDLQARHYYDVERLRRELAPQPHDPSWQGYVVAVSRDDEVLGAAGGGVIDERVGHVLVLYLDPALRGHGIGTALLDHVTAQQLAVGATEQWVSVTEGNELGIPFYLARGFVVRGRVPYVPVRGGAPVATSLRMSRDIRP</sequence>
<feature type="domain" description="N-acetyltransferase" evidence="3">
    <location>
        <begin position="9"/>
        <end position="180"/>
    </location>
</feature>
<accession>A0ABT1KU72</accession>
<proteinExistence type="predicted"/>
<dbReference type="CDD" id="cd04301">
    <property type="entry name" value="NAT_SF"/>
    <property type="match status" value="1"/>
</dbReference>
<evidence type="ECO:0000256" key="1">
    <source>
        <dbReference type="ARBA" id="ARBA00022679"/>
    </source>
</evidence>
<dbReference type="Gene3D" id="3.40.630.30">
    <property type="match status" value="1"/>
</dbReference>
<dbReference type="PANTHER" id="PTHR43877">
    <property type="entry name" value="AMINOALKYLPHOSPHONATE N-ACETYLTRANSFERASE-RELATED-RELATED"/>
    <property type="match status" value="1"/>
</dbReference>
<dbReference type="Proteomes" id="UP001204524">
    <property type="component" value="Unassembled WGS sequence"/>
</dbReference>
<name>A0ABT1KU72_9ACTN</name>
<dbReference type="Pfam" id="PF00583">
    <property type="entry name" value="Acetyltransf_1"/>
    <property type="match status" value="1"/>
</dbReference>
<organism evidence="4 5">
    <name type="scientific">Nocardioides pinisoli</name>
    <dbReference type="NCBI Taxonomy" id="2950279"/>
    <lineage>
        <taxon>Bacteria</taxon>
        <taxon>Bacillati</taxon>
        <taxon>Actinomycetota</taxon>
        <taxon>Actinomycetes</taxon>
        <taxon>Propionibacteriales</taxon>
        <taxon>Nocardioidaceae</taxon>
        <taxon>Nocardioides</taxon>
    </lineage>
</organism>
<protein>
    <submittedName>
        <fullName evidence="4">GNAT family N-acetyltransferase</fullName>
    </submittedName>
</protein>
<keyword evidence="2" id="KW-0012">Acyltransferase</keyword>